<reference evidence="4 5" key="1">
    <citation type="submission" date="2017-03" db="EMBL/GenBank/DDBJ databases">
        <title>Genome sequence of Clostridium chromiireducens DSM 23318.</title>
        <authorList>
            <person name="Poehlein A."/>
            <person name="Daniel R."/>
        </authorList>
    </citation>
    <scope>NUCLEOTIDE SEQUENCE [LARGE SCALE GENOMIC DNA]</scope>
    <source>
        <strain evidence="4 5">DSM 23318</strain>
    </source>
</reference>
<evidence type="ECO:0000256" key="2">
    <source>
        <dbReference type="ARBA" id="ARBA00023315"/>
    </source>
</evidence>
<name>A0A1V4IVG0_9CLOT</name>
<sequence>MKIISKNPNGPDALSLMDELSNELEYITGNSGKSSFNLNDVCVPRSLFVVAYDKNEEPVGCGAIRPINENIAEVKRMYAKTRGLGVGTEILHHLEIQAKELGYSALWLETRLINKQAVLFYEKNGYHRIANYGKYIDNFEAICFEKNII</sequence>
<accession>A0A1V4IVG0</accession>
<dbReference type="RefSeq" id="WP_079439014.1">
    <property type="nucleotide sequence ID" value="NZ_MZGT01000015.1"/>
</dbReference>
<organism evidence="4 5">
    <name type="scientific">Clostridium chromiireducens</name>
    <dbReference type="NCBI Taxonomy" id="225345"/>
    <lineage>
        <taxon>Bacteria</taxon>
        <taxon>Bacillati</taxon>
        <taxon>Bacillota</taxon>
        <taxon>Clostridia</taxon>
        <taxon>Eubacteriales</taxon>
        <taxon>Clostridiaceae</taxon>
        <taxon>Clostridium</taxon>
    </lineage>
</organism>
<protein>
    <submittedName>
        <fullName evidence="4">N-acetylglutamate synthase</fullName>
    </submittedName>
</protein>
<feature type="domain" description="N-acetyltransferase" evidence="3">
    <location>
        <begin position="1"/>
        <end position="149"/>
    </location>
</feature>
<dbReference type="InterPro" id="IPR000182">
    <property type="entry name" value="GNAT_dom"/>
</dbReference>
<dbReference type="Gene3D" id="3.40.630.30">
    <property type="match status" value="1"/>
</dbReference>
<dbReference type="CDD" id="cd04301">
    <property type="entry name" value="NAT_SF"/>
    <property type="match status" value="1"/>
</dbReference>
<dbReference type="InterPro" id="IPR050832">
    <property type="entry name" value="Bact_Acetyltransf"/>
</dbReference>
<evidence type="ECO:0000256" key="1">
    <source>
        <dbReference type="ARBA" id="ARBA00022679"/>
    </source>
</evidence>
<keyword evidence="5" id="KW-1185">Reference proteome</keyword>
<dbReference type="SUPFAM" id="SSF55729">
    <property type="entry name" value="Acyl-CoA N-acyltransferases (Nat)"/>
    <property type="match status" value="1"/>
</dbReference>
<dbReference type="Pfam" id="PF00583">
    <property type="entry name" value="Acetyltransf_1"/>
    <property type="match status" value="1"/>
</dbReference>
<evidence type="ECO:0000313" key="5">
    <source>
        <dbReference type="Proteomes" id="UP000191056"/>
    </source>
</evidence>
<dbReference type="PANTHER" id="PTHR43877:SF2">
    <property type="entry name" value="AMINOALKYLPHOSPHONATE N-ACETYLTRANSFERASE-RELATED"/>
    <property type="match status" value="1"/>
</dbReference>
<dbReference type="PANTHER" id="PTHR43877">
    <property type="entry name" value="AMINOALKYLPHOSPHONATE N-ACETYLTRANSFERASE-RELATED-RELATED"/>
    <property type="match status" value="1"/>
</dbReference>
<dbReference type="PROSITE" id="PS51186">
    <property type="entry name" value="GNAT"/>
    <property type="match status" value="1"/>
</dbReference>
<dbReference type="Proteomes" id="UP000191056">
    <property type="component" value="Unassembled WGS sequence"/>
</dbReference>
<keyword evidence="2" id="KW-0012">Acyltransferase</keyword>
<gene>
    <name evidence="4" type="ORF">CLCHR_14450</name>
</gene>
<dbReference type="GO" id="GO:0016747">
    <property type="term" value="F:acyltransferase activity, transferring groups other than amino-acyl groups"/>
    <property type="evidence" value="ECO:0007669"/>
    <property type="project" value="InterPro"/>
</dbReference>
<proteinExistence type="predicted"/>
<evidence type="ECO:0000313" key="4">
    <source>
        <dbReference type="EMBL" id="OPJ63926.1"/>
    </source>
</evidence>
<dbReference type="InterPro" id="IPR016181">
    <property type="entry name" value="Acyl_CoA_acyltransferase"/>
</dbReference>
<dbReference type="OrthoDB" id="67353at2"/>
<dbReference type="EMBL" id="MZGT01000015">
    <property type="protein sequence ID" value="OPJ63926.1"/>
    <property type="molecule type" value="Genomic_DNA"/>
</dbReference>
<comment type="caution">
    <text evidence="4">The sequence shown here is derived from an EMBL/GenBank/DDBJ whole genome shotgun (WGS) entry which is preliminary data.</text>
</comment>
<dbReference type="STRING" id="225345.CLCHR_14450"/>
<evidence type="ECO:0000259" key="3">
    <source>
        <dbReference type="PROSITE" id="PS51186"/>
    </source>
</evidence>
<dbReference type="AlphaFoldDB" id="A0A1V4IVG0"/>
<keyword evidence="1" id="KW-0808">Transferase</keyword>